<comment type="function">
    <text evidence="6">Flavin prenyltransferase that catalyzes the synthesis of the prenylated FMN cofactor (prenyl-FMN) for the ferulic acid decarboxylase FDC1. The prenyltransferase is metal-independent and links a dimethylallyl moiety from dimethylallyl monophosphate (DMAP) to the flavin N5 and C6 atoms of FMN.</text>
</comment>
<dbReference type="NCBIfam" id="NF004685">
    <property type="entry name" value="PRK06029.1"/>
    <property type="match status" value="1"/>
</dbReference>
<dbReference type="InterPro" id="IPR003382">
    <property type="entry name" value="Flavoprotein"/>
</dbReference>
<dbReference type="InterPro" id="IPR004507">
    <property type="entry name" value="UbiX-like"/>
</dbReference>
<dbReference type="STRING" id="327505.A0A2H3HNG2"/>
<evidence type="ECO:0000256" key="5">
    <source>
        <dbReference type="ARBA" id="ARBA00060793"/>
    </source>
</evidence>
<evidence type="ECO:0000256" key="4">
    <source>
        <dbReference type="ARBA" id="ARBA00022679"/>
    </source>
</evidence>
<dbReference type="SUPFAM" id="SSF52507">
    <property type="entry name" value="Homo-oligomeric flavin-containing Cys decarboxylases, HFCD"/>
    <property type="match status" value="1"/>
</dbReference>
<keyword evidence="2 6" id="KW-0285">Flavoprotein</keyword>
<feature type="binding site" evidence="6">
    <location>
        <position position="235"/>
    </location>
    <ligand>
        <name>dimethylallyl phosphate</name>
        <dbReference type="ChEBI" id="CHEBI:88052"/>
    </ligand>
</feature>
<dbReference type="GO" id="GO:0016831">
    <property type="term" value="F:carboxy-lyase activity"/>
    <property type="evidence" value="ECO:0007669"/>
    <property type="project" value="TreeGrafter"/>
</dbReference>
<feature type="binding site" evidence="6">
    <location>
        <position position="103"/>
    </location>
    <ligand>
        <name>FMN</name>
        <dbReference type="ChEBI" id="CHEBI:58210"/>
    </ligand>
</feature>
<feature type="binding site" evidence="6">
    <location>
        <begin position="154"/>
        <end position="157"/>
    </location>
    <ligand>
        <name>FMN</name>
        <dbReference type="ChEBI" id="CHEBI:58210"/>
    </ligand>
</feature>
<name>A0A2H3HNG2_FUSOX</name>
<dbReference type="InterPro" id="IPR036551">
    <property type="entry name" value="Flavin_trans-like"/>
</dbReference>
<dbReference type="Pfam" id="PF02441">
    <property type="entry name" value="Flavoprotein"/>
    <property type="match status" value="1"/>
</dbReference>
<evidence type="ECO:0000256" key="1">
    <source>
        <dbReference type="ARBA" id="ARBA00022602"/>
    </source>
</evidence>
<comment type="subunit">
    <text evidence="6">Oligomer.</text>
</comment>
<proteinExistence type="inferred from homology"/>
<evidence type="ECO:0000256" key="2">
    <source>
        <dbReference type="ARBA" id="ARBA00022630"/>
    </source>
</evidence>
<feature type="binding site" evidence="6">
    <location>
        <begin position="77"/>
        <end position="79"/>
    </location>
    <ligand>
        <name>FMN</name>
        <dbReference type="ChEBI" id="CHEBI:58210"/>
    </ligand>
</feature>
<evidence type="ECO:0000313" key="9">
    <source>
        <dbReference type="EMBL" id="PCD38619.1"/>
    </source>
</evidence>
<evidence type="ECO:0000256" key="7">
    <source>
        <dbReference type="SAM" id="MobiDB-lite"/>
    </source>
</evidence>
<evidence type="ECO:0000313" key="10">
    <source>
        <dbReference type="Proteomes" id="UP000219602"/>
    </source>
</evidence>
<reference evidence="9 10" key="2">
    <citation type="journal article" date="2017" name="Sci. Rep.">
        <title>A mobile pathogenicity chromosome in Fusarium oxysporum for infection of multiple cucurbit species.</title>
        <authorList>
            <person name="van Dam P."/>
            <person name="Fokkens L."/>
            <person name="Ayukawa Y."/>
            <person name="van der Gragt M."/>
            <person name="Ter Horst A."/>
            <person name="Brankovics B."/>
            <person name="Houterman P.M."/>
            <person name="Arie T."/>
            <person name="Rep M."/>
        </authorList>
    </citation>
    <scope>NUCLEOTIDE SEQUENCE [LARGE SCALE GENOMIC DNA]</scope>
    <source>
        <strain evidence="9 10">Forc016</strain>
    </source>
</reference>
<gene>
    <name evidence="6" type="primary">PAD1</name>
    <name evidence="9" type="ORF">AU210_007087</name>
</gene>
<evidence type="ECO:0000256" key="6">
    <source>
        <dbReference type="HAMAP-Rule" id="MF_03197"/>
    </source>
</evidence>
<keyword evidence="6" id="KW-0496">Mitochondrion</keyword>
<dbReference type="PANTHER" id="PTHR43374">
    <property type="entry name" value="FLAVIN PRENYLTRANSFERASE"/>
    <property type="match status" value="1"/>
</dbReference>
<evidence type="ECO:0000256" key="3">
    <source>
        <dbReference type="ARBA" id="ARBA00022643"/>
    </source>
</evidence>
<keyword evidence="4 6" id="KW-0808">Transferase</keyword>
<dbReference type="HAMAP" id="MF_01984">
    <property type="entry name" value="ubiX_pad"/>
    <property type="match status" value="1"/>
</dbReference>
<dbReference type="PANTHER" id="PTHR43374:SF1">
    <property type="entry name" value="FLAVIN PRENYLTRANSFERASE PAD1, MITOCHONDRIAL"/>
    <property type="match status" value="1"/>
</dbReference>
<feature type="domain" description="Flavoprotein" evidence="8">
    <location>
        <begin position="70"/>
        <end position="238"/>
    </location>
</feature>
<dbReference type="EC" id="2.5.1.129" evidence="6"/>
<keyword evidence="3 6" id="KW-0288">FMN</keyword>
<dbReference type="EMBL" id="MABQ02000004">
    <property type="protein sequence ID" value="PCD38619.1"/>
    <property type="molecule type" value="Genomic_DNA"/>
</dbReference>
<comment type="caution">
    <text evidence="9">The sequence shown here is derived from an EMBL/GenBank/DDBJ whole genome shotgun (WGS) entry which is preliminary data.</text>
</comment>
<dbReference type="FunFam" id="3.40.50.1950:FF:000001">
    <property type="entry name" value="Flavin prenyltransferase UbiX"/>
    <property type="match status" value="1"/>
</dbReference>
<dbReference type="AlphaFoldDB" id="A0A2H3HNG2"/>
<organism evidence="9 10">
    <name type="scientific">Fusarium oxysporum f. sp. radicis-cucumerinum</name>
    <dbReference type="NCBI Taxonomy" id="327505"/>
    <lineage>
        <taxon>Eukaryota</taxon>
        <taxon>Fungi</taxon>
        <taxon>Dikarya</taxon>
        <taxon>Ascomycota</taxon>
        <taxon>Pezizomycotina</taxon>
        <taxon>Sordariomycetes</taxon>
        <taxon>Hypocreomycetidae</taxon>
        <taxon>Hypocreales</taxon>
        <taxon>Nectriaceae</taxon>
        <taxon>Fusarium</taxon>
        <taxon>Fusarium oxysporum species complex</taxon>
    </lineage>
</organism>
<comment type="similarity">
    <text evidence="5 6">Belongs to the UbiX/PAD1 family.</text>
</comment>
<dbReference type="Gene3D" id="3.40.50.1950">
    <property type="entry name" value="Flavin prenyltransferase-like"/>
    <property type="match status" value="1"/>
</dbReference>
<dbReference type="NCBIfam" id="TIGR00421">
    <property type="entry name" value="ubiX_pad"/>
    <property type="match status" value="1"/>
</dbReference>
<sequence length="271" mass="30110">MRKPTQLRRIHSPSKLLSARGLQCPQRQNPLFPPPKHTSRRCFTVPSKPLNPPPTFTSSSIHQTPSRPRRIVVGITGATGAPYAIALLRLLRELGIETHVVISKWALATLKYETTMTEEQIRSLAHANYTARDVSAPIASGSFQHDGMVIVPCSMKTLAAVRSGYCDDLISRAADVTLKENRRLLMAVRETPLSDVHLDNMLFLRRAGAIIFPPVPAFYTNPDNLEDIVNQSVGRMLDLMGVHTDGFERWDGFKQNKSVVRSAQAIKVSHA</sequence>
<feature type="compositionally biased region" description="Polar residues" evidence="7">
    <location>
        <begin position="56"/>
        <end position="65"/>
    </location>
</feature>
<dbReference type="Proteomes" id="UP000219602">
    <property type="component" value="Chromosome 5"/>
</dbReference>
<comment type="catalytic activity">
    <reaction evidence="6">
        <text>dimethylallyl phosphate + FMNH2 = prenylated FMNH2 + phosphate</text>
        <dbReference type="Rhea" id="RHEA:37743"/>
        <dbReference type="ChEBI" id="CHEBI:43474"/>
        <dbReference type="ChEBI" id="CHEBI:57618"/>
        <dbReference type="ChEBI" id="CHEBI:87467"/>
        <dbReference type="ChEBI" id="CHEBI:88052"/>
        <dbReference type="EC" id="2.5.1.129"/>
    </reaction>
</comment>
<dbReference type="GO" id="GO:0005739">
    <property type="term" value="C:mitochondrion"/>
    <property type="evidence" value="ECO:0007669"/>
    <property type="project" value="UniProtKB-SubCell"/>
</dbReference>
<accession>A0A2H3HNG2</accession>
<feature type="region of interest" description="Disordered" evidence="7">
    <location>
        <begin position="46"/>
        <end position="65"/>
    </location>
</feature>
<reference evidence="9 10" key="1">
    <citation type="journal article" date="2016" name="Environ. Microbiol.">
        <title>Effector profiles distinguish formae speciales of Fusarium oxysporum.</title>
        <authorList>
            <person name="van Dam P."/>
            <person name="Fokkens L."/>
            <person name="Schmidt S.M."/>
            <person name="Linmans J.H."/>
            <person name="Kistler H.C."/>
            <person name="Ma L.J."/>
            <person name="Rep M."/>
        </authorList>
    </citation>
    <scope>NUCLEOTIDE SEQUENCE [LARGE SCALE GENOMIC DNA]</scope>
    <source>
        <strain evidence="9 10">Forc016</strain>
    </source>
</reference>
<protein>
    <recommendedName>
        <fullName evidence="6">Flavin prenyltransferase PAD1, mitochondrial</fullName>
        <ecNumber evidence="6">2.5.1.129</ecNumber>
    </recommendedName>
</protein>
<comment type="subcellular location">
    <subcellularLocation>
        <location evidence="6">Mitochondrion</location>
    </subcellularLocation>
</comment>
<evidence type="ECO:0000259" key="8">
    <source>
        <dbReference type="Pfam" id="PF02441"/>
    </source>
</evidence>
<feature type="binding site" evidence="6">
    <location>
        <position position="189"/>
    </location>
    <ligand>
        <name>FMN</name>
        <dbReference type="ChEBI" id="CHEBI:58210"/>
    </ligand>
</feature>
<dbReference type="GO" id="GO:0106141">
    <property type="term" value="F:flavin prenyltransferase activity"/>
    <property type="evidence" value="ECO:0007669"/>
    <property type="project" value="UniProtKB-EC"/>
</dbReference>
<feature type="binding site" evidence="6">
    <location>
        <position position="219"/>
    </location>
    <ligand>
        <name>dimethylallyl phosphate</name>
        <dbReference type="ChEBI" id="CHEBI:88052"/>
    </ligand>
</feature>
<keyword evidence="1 6" id="KW-0637">Prenyltransferase</keyword>